<comment type="caution">
    <text evidence="1">The sequence shown here is derived from an EMBL/GenBank/DDBJ whole genome shotgun (WGS) entry which is preliminary data.</text>
</comment>
<dbReference type="EMBL" id="SSSM01000003">
    <property type="protein sequence ID" value="THG31479.1"/>
    <property type="molecule type" value="Genomic_DNA"/>
</dbReference>
<proteinExistence type="predicted"/>
<dbReference type="AlphaFoldDB" id="A0A4S4FM60"/>
<keyword evidence="2" id="KW-1185">Reference proteome</keyword>
<dbReference type="Proteomes" id="UP000309133">
    <property type="component" value="Unassembled WGS sequence"/>
</dbReference>
<feature type="non-terminal residue" evidence="1">
    <location>
        <position position="100"/>
    </location>
</feature>
<evidence type="ECO:0000313" key="1">
    <source>
        <dbReference type="EMBL" id="THG31479.1"/>
    </source>
</evidence>
<evidence type="ECO:0000313" key="2">
    <source>
        <dbReference type="Proteomes" id="UP000309133"/>
    </source>
</evidence>
<dbReference type="OrthoDB" id="5241356at2"/>
<reference evidence="1 2" key="1">
    <citation type="submission" date="2019-04" db="EMBL/GenBank/DDBJ databases">
        <authorList>
            <person name="Jiang L."/>
        </authorList>
    </citation>
    <scope>NUCLEOTIDE SEQUENCE [LARGE SCALE GENOMIC DNA]</scope>
    <source>
        <strain evidence="1 2">YIM 131853</strain>
    </source>
</reference>
<name>A0A4S4FM60_9MICO</name>
<accession>A0A4S4FM60</accession>
<gene>
    <name evidence="1" type="ORF">E6C64_05180</name>
</gene>
<organism evidence="1 2">
    <name type="scientific">Naasia lichenicola</name>
    <dbReference type="NCBI Taxonomy" id="2565933"/>
    <lineage>
        <taxon>Bacteria</taxon>
        <taxon>Bacillati</taxon>
        <taxon>Actinomycetota</taxon>
        <taxon>Actinomycetes</taxon>
        <taxon>Micrococcales</taxon>
        <taxon>Microbacteriaceae</taxon>
        <taxon>Naasia</taxon>
    </lineage>
</organism>
<sequence length="100" mass="10247">MRRHGSLLVSLIGGLVIVGLVATIAVVSAGYTAQRVDLTDGSVWVTNGSKQAIGRANPAIGELNAVVTTASSSLQVVQHGQDVLLFDSSNSTVDIIDTAT</sequence>
<protein>
    <submittedName>
        <fullName evidence="1">Uncharacterized protein</fullName>
    </submittedName>
</protein>